<evidence type="ECO:0000313" key="2">
    <source>
        <dbReference type="Proteomes" id="UP000253647"/>
    </source>
</evidence>
<reference evidence="1 2" key="1">
    <citation type="submission" date="2018-07" db="EMBL/GenBank/DDBJ databases">
        <title>Freshwater and sediment microbial communities from various areas in North America, analyzing microbe dynamics in response to fracking.</title>
        <authorList>
            <person name="Lamendella R."/>
        </authorList>
    </citation>
    <scope>NUCLEOTIDE SEQUENCE [LARGE SCALE GENOMIC DNA]</scope>
    <source>
        <strain evidence="1 2">105B</strain>
    </source>
</reference>
<dbReference type="Proteomes" id="UP000253647">
    <property type="component" value="Unassembled WGS sequence"/>
</dbReference>
<name>A0A368X8K7_MARNT</name>
<dbReference type="AlphaFoldDB" id="A0A368X8K7"/>
<evidence type="ECO:0008006" key="3">
    <source>
        <dbReference type="Google" id="ProtNLM"/>
    </source>
</evidence>
<protein>
    <recommendedName>
        <fullName evidence="3">HEPN domain-containing protein</fullName>
    </recommendedName>
</protein>
<proteinExistence type="predicted"/>
<comment type="caution">
    <text evidence="1">The sequence shown here is derived from an EMBL/GenBank/DDBJ whole genome shotgun (WGS) entry which is preliminary data.</text>
</comment>
<sequence length="145" mass="16951">MDEKNNHYKELMSRMNSAHDQQFYLEACWFAYTVLEDRLLSALRQSGGPTYANHRPIRMLGKKMQEIRQRKRNDALLAAYFDDPLMDRIHKWKEDRNDLTHAMADGTKTMAEVDKAAYLLSMSAKKLVKDVCAAARRLKKNREKA</sequence>
<dbReference type="GeneID" id="31821704"/>
<gene>
    <name evidence="1" type="ORF">DET61_1156</name>
</gene>
<accession>A0A368X8K7</accession>
<dbReference type="EMBL" id="QPJI01000015">
    <property type="protein sequence ID" value="RCW64290.1"/>
    <property type="molecule type" value="Genomic_DNA"/>
</dbReference>
<evidence type="ECO:0000313" key="1">
    <source>
        <dbReference type="EMBL" id="RCW64290.1"/>
    </source>
</evidence>
<dbReference type="RefSeq" id="WP_014421866.1">
    <property type="nucleotide sequence ID" value="NZ_CALIOX010000011.1"/>
</dbReference>
<organism evidence="1 2">
    <name type="scientific">Marinobacter nauticus</name>
    <name type="common">Marinobacter hydrocarbonoclasticus</name>
    <name type="synonym">Marinobacter aquaeolei</name>
    <dbReference type="NCBI Taxonomy" id="2743"/>
    <lineage>
        <taxon>Bacteria</taxon>
        <taxon>Pseudomonadati</taxon>
        <taxon>Pseudomonadota</taxon>
        <taxon>Gammaproteobacteria</taxon>
        <taxon>Pseudomonadales</taxon>
        <taxon>Marinobacteraceae</taxon>
        <taxon>Marinobacter</taxon>
    </lineage>
</organism>